<dbReference type="EMBL" id="JBHTOH010000086">
    <property type="protein sequence ID" value="MFD1411723.1"/>
    <property type="molecule type" value="Genomic_DNA"/>
</dbReference>
<reference evidence="2" key="1">
    <citation type="journal article" date="2019" name="Int. J. Syst. Evol. Microbiol.">
        <title>The Global Catalogue of Microorganisms (GCM) 10K type strain sequencing project: providing services to taxonomists for standard genome sequencing and annotation.</title>
        <authorList>
            <consortium name="The Broad Institute Genomics Platform"/>
            <consortium name="The Broad Institute Genome Sequencing Center for Infectious Disease"/>
            <person name="Wu L."/>
            <person name="Ma J."/>
        </authorList>
    </citation>
    <scope>NUCLEOTIDE SEQUENCE [LARGE SCALE GENOMIC DNA]</scope>
    <source>
        <strain evidence="2">CCM 8937</strain>
    </source>
</reference>
<dbReference type="Pfam" id="PF04883">
    <property type="entry name" value="HK97-gp10_like"/>
    <property type="match status" value="1"/>
</dbReference>
<accession>A0ABW4BR98</accession>
<protein>
    <submittedName>
        <fullName evidence="1">HK97 gp10 family phage protein</fullName>
    </submittedName>
</protein>
<gene>
    <name evidence="1" type="ORF">ACFQ4R_09015</name>
</gene>
<proteinExistence type="predicted"/>
<evidence type="ECO:0000313" key="2">
    <source>
        <dbReference type="Proteomes" id="UP001597191"/>
    </source>
</evidence>
<keyword evidence="2" id="KW-1185">Reference proteome</keyword>
<dbReference type="Proteomes" id="UP001597191">
    <property type="component" value="Unassembled WGS sequence"/>
</dbReference>
<name>A0ABW4BR98_9LACO</name>
<dbReference type="RefSeq" id="WP_125650123.1">
    <property type="nucleotide sequence ID" value="NZ_JBHTOH010000086.1"/>
</dbReference>
<comment type="caution">
    <text evidence="1">The sequence shown here is derived from an EMBL/GenBank/DDBJ whole genome shotgun (WGS) entry which is preliminary data.</text>
</comment>
<organism evidence="1 2">
    <name type="scientific">Lapidilactobacillus gannanensis</name>
    <dbReference type="NCBI Taxonomy" id="2486002"/>
    <lineage>
        <taxon>Bacteria</taxon>
        <taxon>Bacillati</taxon>
        <taxon>Bacillota</taxon>
        <taxon>Bacilli</taxon>
        <taxon>Lactobacillales</taxon>
        <taxon>Lactobacillaceae</taxon>
        <taxon>Lapidilactobacillus</taxon>
    </lineage>
</organism>
<dbReference type="InterPro" id="IPR010064">
    <property type="entry name" value="HK97-gp10_tail"/>
</dbReference>
<evidence type="ECO:0000313" key="1">
    <source>
        <dbReference type="EMBL" id="MFD1411723.1"/>
    </source>
</evidence>
<sequence length="180" mass="20099">MEVEIDASQVLGNLAKLPDLVVEAMMKATNETSELVKTRAVDNLRSNMRHGNDLQQSLEVADPQYSDGRVTGMVFSKNPIATYRELGTGIHGQESSKDIPSGFVPTYHQLPWFIYVGDVDLDLTEIYGMRKVVIKGKSFYVSSGQPARQFLTPALRVTAENELLDIIKQHFQNDIQKGLD</sequence>